<sequence>MRSSFSSDTSSSWGMLDTPNSTPRAPSDFVKVEGSFLSSSSGSFYTPDRFDNVSDFSASALGEEIFQAPISFPEDTKPLGNQNNFSYDTFAGYNGRMNDYISCEALRSATPSLDMDLCSPNSGSQASPTATNFVVPSQTTFIDAFDVHSPVRALNSLHFDLHYDSTCSDFGSDFKLTGSPINNMAGSMNYFVPPLYKEHKSASTTPAQPSCLRQPVFGEGLPTSTALHYVQSLQSPPQVQDPNNSRLSRRKKLRDSKRDCIVAGNTGIAIQKCPQFLCVWIQNGQKCGKKFQRKEHLRRHERTHNKKDIFPCPFCPNDRFNRSDNLKQHILIHTKPKSKASRTAYVPEAAAYLRDLESKSKTRKPRVLAYEE</sequence>
<keyword evidence="1" id="KW-0479">Metal-binding</keyword>
<dbReference type="InterPro" id="IPR036236">
    <property type="entry name" value="Znf_C2H2_sf"/>
</dbReference>
<dbReference type="Gene3D" id="3.30.160.60">
    <property type="entry name" value="Classic Zinc Finger"/>
    <property type="match status" value="2"/>
</dbReference>
<feature type="compositionally biased region" description="Polar residues" evidence="5">
    <location>
        <begin position="233"/>
        <end position="244"/>
    </location>
</feature>
<reference evidence="7" key="1">
    <citation type="submission" date="2021-07" db="EMBL/GenBank/DDBJ databases">
        <authorList>
            <person name="Durling M."/>
        </authorList>
    </citation>
    <scope>NUCLEOTIDE SEQUENCE</scope>
</reference>
<evidence type="ECO:0000313" key="8">
    <source>
        <dbReference type="Proteomes" id="UP000701801"/>
    </source>
</evidence>
<dbReference type="SMART" id="SM00355">
    <property type="entry name" value="ZnF_C2H2"/>
    <property type="match status" value="2"/>
</dbReference>
<feature type="region of interest" description="Disordered" evidence="5">
    <location>
        <begin position="1"/>
        <end position="27"/>
    </location>
</feature>
<evidence type="ECO:0000259" key="6">
    <source>
        <dbReference type="PROSITE" id="PS50157"/>
    </source>
</evidence>
<evidence type="ECO:0000256" key="5">
    <source>
        <dbReference type="SAM" id="MobiDB-lite"/>
    </source>
</evidence>
<name>A0A9N9LJ79_9HELO</name>
<dbReference type="PANTHER" id="PTHR23235:SF120">
    <property type="entry name" value="KRUPPEL-LIKE FACTOR 15"/>
    <property type="match status" value="1"/>
</dbReference>
<organism evidence="7 8">
    <name type="scientific">Hymenoscyphus albidus</name>
    <dbReference type="NCBI Taxonomy" id="595503"/>
    <lineage>
        <taxon>Eukaryota</taxon>
        <taxon>Fungi</taxon>
        <taxon>Dikarya</taxon>
        <taxon>Ascomycota</taxon>
        <taxon>Pezizomycotina</taxon>
        <taxon>Leotiomycetes</taxon>
        <taxon>Helotiales</taxon>
        <taxon>Helotiaceae</taxon>
        <taxon>Hymenoscyphus</taxon>
    </lineage>
</organism>
<dbReference type="PANTHER" id="PTHR23235">
    <property type="entry name" value="KRUEPPEL-LIKE TRANSCRIPTION FACTOR"/>
    <property type="match status" value="1"/>
</dbReference>
<evidence type="ECO:0000256" key="4">
    <source>
        <dbReference type="PROSITE-ProRule" id="PRU00042"/>
    </source>
</evidence>
<keyword evidence="8" id="KW-1185">Reference proteome</keyword>
<dbReference type="Proteomes" id="UP000701801">
    <property type="component" value="Unassembled WGS sequence"/>
</dbReference>
<feature type="domain" description="C2H2-type" evidence="6">
    <location>
        <begin position="276"/>
        <end position="309"/>
    </location>
</feature>
<dbReference type="GO" id="GO:0000978">
    <property type="term" value="F:RNA polymerase II cis-regulatory region sequence-specific DNA binding"/>
    <property type="evidence" value="ECO:0007669"/>
    <property type="project" value="TreeGrafter"/>
</dbReference>
<gene>
    <name evidence="7" type="ORF">HYALB_00000092</name>
</gene>
<keyword evidence="2 4" id="KW-0863">Zinc-finger</keyword>
<protein>
    <recommendedName>
        <fullName evidence="6">C2H2-type domain-containing protein</fullName>
    </recommendedName>
</protein>
<evidence type="ECO:0000256" key="1">
    <source>
        <dbReference type="ARBA" id="ARBA00022723"/>
    </source>
</evidence>
<evidence type="ECO:0000256" key="2">
    <source>
        <dbReference type="ARBA" id="ARBA00022771"/>
    </source>
</evidence>
<comment type="caution">
    <text evidence="7">The sequence shown here is derived from an EMBL/GenBank/DDBJ whole genome shotgun (WGS) entry which is preliminary data.</text>
</comment>
<dbReference type="AlphaFoldDB" id="A0A9N9LJ79"/>
<accession>A0A9N9LJ79</accession>
<feature type="region of interest" description="Disordered" evidence="5">
    <location>
        <begin position="233"/>
        <end position="252"/>
    </location>
</feature>
<dbReference type="PROSITE" id="PS50157">
    <property type="entry name" value="ZINC_FINGER_C2H2_2"/>
    <property type="match status" value="1"/>
</dbReference>
<proteinExistence type="predicted"/>
<dbReference type="Pfam" id="PF00096">
    <property type="entry name" value="zf-C2H2"/>
    <property type="match status" value="1"/>
</dbReference>
<dbReference type="SUPFAM" id="SSF57667">
    <property type="entry name" value="beta-beta-alpha zinc fingers"/>
    <property type="match status" value="1"/>
</dbReference>
<dbReference type="GO" id="GO:0000981">
    <property type="term" value="F:DNA-binding transcription factor activity, RNA polymerase II-specific"/>
    <property type="evidence" value="ECO:0007669"/>
    <property type="project" value="TreeGrafter"/>
</dbReference>
<dbReference type="OrthoDB" id="654211at2759"/>
<dbReference type="GO" id="GO:0008270">
    <property type="term" value="F:zinc ion binding"/>
    <property type="evidence" value="ECO:0007669"/>
    <property type="project" value="UniProtKB-KW"/>
</dbReference>
<keyword evidence="3" id="KW-0862">Zinc</keyword>
<dbReference type="InterPro" id="IPR013087">
    <property type="entry name" value="Znf_C2H2_type"/>
</dbReference>
<evidence type="ECO:0000313" key="7">
    <source>
        <dbReference type="EMBL" id="CAG8973329.1"/>
    </source>
</evidence>
<evidence type="ECO:0000256" key="3">
    <source>
        <dbReference type="ARBA" id="ARBA00022833"/>
    </source>
</evidence>
<feature type="compositionally biased region" description="Low complexity" evidence="5">
    <location>
        <begin position="1"/>
        <end position="12"/>
    </location>
</feature>
<dbReference type="EMBL" id="CAJVRM010000068">
    <property type="protein sequence ID" value="CAG8973329.1"/>
    <property type="molecule type" value="Genomic_DNA"/>
</dbReference>